<accession>A0A2A4X7Q3</accession>
<dbReference type="SUPFAM" id="SSF48439">
    <property type="entry name" value="Protein prenylyltransferase"/>
    <property type="match status" value="1"/>
</dbReference>
<dbReference type="Gene3D" id="1.25.40.10">
    <property type="entry name" value="Tetratricopeptide repeat domain"/>
    <property type="match status" value="2"/>
</dbReference>
<dbReference type="AlphaFoldDB" id="A0A2A4X7Q3"/>
<evidence type="ECO:0000313" key="2">
    <source>
        <dbReference type="Proteomes" id="UP000218775"/>
    </source>
</evidence>
<dbReference type="Proteomes" id="UP000218775">
    <property type="component" value="Unassembled WGS sequence"/>
</dbReference>
<comment type="caution">
    <text evidence="1">The sequence shown here is derived from an EMBL/GenBank/DDBJ whole genome shotgun (WGS) entry which is preliminary data.</text>
</comment>
<protein>
    <recommendedName>
        <fullName evidence="3">Tetratricopeptide repeat protein</fullName>
    </recommendedName>
</protein>
<reference evidence="2" key="1">
    <citation type="submission" date="2017-08" db="EMBL/GenBank/DDBJ databases">
        <title>A dynamic microbial community with high functional redundancy inhabits the cold, oxic subseafloor aquifer.</title>
        <authorList>
            <person name="Tully B.J."/>
            <person name="Wheat C.G."/>
            <person name="Glazer B.T."/>
            <person name="Huber J.A."/>
        </authorList>
    </citation>
    <scope>NUCLEOTIDE SEQUENCE [LARGE SCALE GENOMIC DNA]</scope>
</reference>
<dbReference type="SUPFAM" id="SSF48452">
    <property type="entry name" value="TPR-like"/>
    <property type="match status" value="2"/>
</dbReference>
<organism evidence="1 2">
    <name type="scientific">Aerophobetes bacterium</name>
    <dbReference type="NCBI Taxonomy" id="2030807"/>
    <lineage>
        <taxon>Bacteria</taxon>
        <taxon>Candidatus Aerophobota</taxon>
    </lineage>
</organism>
<dbReference type="InterPro" id="IPR011990">
    <property type="entry name" value="TPR-like_helical_dom_sf"/>
</dbReference>
<evidence type="ECO:0008006" key="3">
    <source>
        <dbReference type="Google" id="ProtNLM"/>
    </source>
</evidence>
<proteinExistence type="predicted"/>
<dbReference type="EMBL" id="NVUK01000002">
    <property type="protein sequence ID" value="PCI78658.1"/>
    <property type="molecule type" value="Genomic_DNA"/>
</dbReference>
<evidence type="ECO:0000313" key="1">
    <source>
        <dbReference type="EMBL" id="PCI78658.1"/>
    </source>
</evidence>
<sequence>MTKAKVFSLDAQQELGLPSRANPMHDLSEIDSTLLPSSPSESFYNKGARALLQGDKVGLRYFDLALRLAPYDASLYFEQGLCLLEYGSEHLDKSMLLLALRRLKHSLVLTPNNVNASMAQIDTLYQLGILLSDQSFFHQAEQICKTITPSMLSEDLKPEFYNQLGLCLLELAKKSGEPADYFQAATSFESAVEEADPVEINIWENLIQCYFKLFTLSSDATLLAKTIQFCQTTLIAYPSSDRAYYFLAMSIGKQYQISHNEDHIEHASRFFLKSLHINPLSPEVYVEAISLQLAAYSIDKNASHLTQVFTLYEKALHHLDNDHPSLMAMFAQAQALMGLEKEDLLMIKKAQICVHEGIENGSPDSFIHSAKALGVCCFAQGHYFQDPDFFYQAIEHFQTALSINRSRQDLWHLMAQSYSAAFELTFDEIDFNNGVKFYKKSLYFSTSSSLLFEYGYLLLNCFEAFQEEALLGEACICFSNALHRQNNAKYVHPNWLFQYAKALDLTSDFDESEENLVLSIKLLKDVYALDSNFPKLFHQLALSIHHLGTIILDQKLIQSSLHYFKLGHLKDKENDQLLLDWGSALMSYVEISSDFNDHTPYIDQAYENITRAAELGNTQSYYLLACLYAYKMNLEGSLFYLKKAHQFEVLPSIEDLEEEAFLEPLLKTEAFHYFLDQISWKNAE</sequence>
<gene>
    <name evidence="1" type="ORF">COB21_00310</name>
</gene>
<name>A0A2A4X7Q3_UNCAE</name>